<name>A0A7I7NPM6_9MYCO</name>
<evidence type="ECO:0000256" key="1">
    <source>
        <dbReference type="SAM" id="MobiDB-lite"/>
    </source>
</evidence>
<organism evidence="2 3">
    <name type="scientific">Mycobacterium lacus</name>
    <dbReference type="NCBI Taxonomy" id="169765"/>
    <lineage>
        <taxon>Bacteria</taxon>
        <taxon>Bacillati</taxon>
        <taxon>Actinomycetota</taxon>
        <taxon>Actinomycetes</taxon>
        <taxon>Mycobacteriales</taxon>
        <taxon>Mycobacteriaceae</taxon>
        <taxon>Mycobacterium</taxon>
    </lineage>
</organism>
<feature type="compositionally biased region" description="Basic and acidic residues" evidence="1">
    <location>
        <begin position="36"/>
        <end position="47"/>
    </location>
</feature>
<keyword evidence="3" id="KW-1185">Reference proteome</keyword>
<protein>
    <submittedName>
        <fullName evidence="2">Uncharacterized protein</fullName>
    </submittedName>
</protein>
<dbReference type="Proteomes" id="UP000466396">
    <property type="component" value="Chromosome"/>
</dbReference>
<feature type="region of interest" description="Disordered" evidence="1">
    <location>
        <begin position="1"/>
        <end position="58"/>
    </location>
</feature>
<dbReference type="EMBL" id="AP022581">
    <property type="protein sequence ID" value="BBX98572.1"/>
    <property type="molecule type" value="Genomic_DNA"/>
</dbReference>
<dbReference type="AlphaFoldDB" id="A0A7I7NPM6"/>
<reference evidence="2 3" key="1">
    <citation type="journal article" date="2019" name="Emerg. Microbes Infect.">
        <title>Comprehensive subspecies identification of 175 nontuberculous mycobacteria species based on 7547 genomic profiles.</title>
        <authorList>
            <person name="Matsumoto Y."/>
            <person name="Kinjo T."/>
            <person name="Motooka D."/>
            <person name="Nabeya D."/>
            <person name="Jung N."/>
            <person name="Uechi K."/>
            <person name="Horii T."/>
            <person name="Iida T."/>
            <person name="Fujita J."/>
            <person name="Nakamura S."/>
        </authorList>
    </citation>
    <scope>NUCLEOTIDE SEQUENCE [LARGE SCALE GENOMIC DNA]</scope>
    <source>
        <strain evidence="2 3">JCM 15657</strain>
    </source>
</reference>
<gene>
    <name evidence="2" type="ORF">MLAC_38660</name>
</gene>
<dbReference type="KEGG" id="mlj:MLAC_38660"/>
<sequence length="58" mass="6316">MPINAHTCSKRALASSLKPRGRKLRPSTCSAGAGSEAKKEIDKRTGSEHAGIQQRRER</sequence>
<proteinExistence type="predicted"/>
<accession>A0A7I7NPM6</accession>
<evidence type="ECO:0000313" key="3">
    <source>
        <dbReference type="Proteomes" id="UP000466396"/>
    </source>
</evidence>
<evidence type="ECO:0000313" key="2">
    <source>
        <dbReference type="EMBL" id="BBX98572.1"/>
    </source>
</evidence>